<dbReference type="EMBL" id="NBSK02000001">
    <property type="protein sequence ID" value="KAJ0227983.1"/>
    <property type="molecule type" value="Genomic_DNA"/>
</dbReference>
<comment type="cofactor">
    <cofactor evidence="2">
        <name>Zn(2+)</name>
        <dbReference type="ChEBI" id="CHEBI:29105"/>
    </cofactor>
</comment>
<dbReference type="InterPro" id="IPR004843">
    <property type="entry name" value="Calcineurin-like_PHP"/>
</dbReference>
<dbReference type="SUPFAM" id="SSF56300">
    <property type="entry name" value="Metallo-dependent phosphatases"/>
    <property type="match status" value="1"/>
</dbReference>
<feature type="domain" description="Calcineurin-like phosphoesterase" evidence="6">
    <location>
        <begin position="13"/>
        <end position="77"/>
    </location>
</feature>
<dbReference type="PANTHER" id="PTHR22953:SF159">
    <property type="entry name" value="PURPLE ACID PHOSPHATASE"/>
    <property type="match status" value="1"/>
</dbReference>
<reference evidence="8 9" key="1">
    <citation type="journal article" date="2017" name="Nat. Commun.">
        <title>Genome assembly with in vitro proximity ligation data and whole-genome triplication in lettuce.</title>
        <authorList>
            <person name="Reyes-Chin-Wo S."/>
            <person name="Wang Z."/>
            <person name="Yang X."/>
            <person name="Kozik A."/>
            <person name="Arikit S."/>
            <person name="Song C."/>
            <person name="Xia L."/>
            <person name="Froenicke L."/>
            <person name="Lavelle D.O."/>
            <person name="Truco M.J."/>
            <person name="Xia R."/>
            <person name="Zhu S."/>
            <person name="Xu C."/>
            <person name="Xu H."/>
            <person name="Xu X."/>
            <person name="Cox K."/>
            <person name="Korf I."/>
            <person name="Meyers B.C."/>
            <person name="Michelmore R.W."/>
        </authorList>
    </citation>
    <scope>NUCLEOTIDE SEQUENCE [LARGE SCALE GENOMIC DNA]</scope>
    <source>
        <strain evidence="9">cv. Salinas</strain>
        <tissue evidence="8">Seedlings</tissue>
    </source>
</reference>
<gene>
    <name evidence="8" type="ORF">LSAT_V11C100007280</name>
</gene>
<keyword evidence="5" id="KW-0325">Glycoprotein</keyword>
<sequence>MYYCFVGMYTPQYKWVMSELPKVNRSETPWLIVVMHCPLYSSYVHHYMEGETMRVMYEQYFVQYKVDVVFSGHIHAYERTERVSNIAYNIENRLCTPRKDRFAPVYITIGDGGNQEGLLYEMIDPQPGYSAYREPSYGHGIFEINNKTHAYFSWHRNQDGYAVEGDSLRFENLYWKASQDSLATSF</sequence>
<dbReference type="InterPro" id="IPR029052">
    <property type="entry name" value="Metallo-depent_PP-like"/>
</dbReference>
<accession>A0A9R1WPM7</accession>
<evidence type="ECO:0000259" key="7">
    <source>
        <dbReference type="Pfam" id="PF14008"/>
    </source>
</evidence>
<evidence type="ECO:0000313" key="9">
    <source>
        <dbReference type="Proteomes" id="UP000235145"/>
    </source>
</evidence>
<organism evidence="8 9">
    <name type="scientific">Lactuca sativa</name>
    <name type="common">Garden lettuce</name>
    <dbReference type="NCBI Taxonomy" id="4236"/>
    <lineage>
        <taxon>Eukaryota</taxon>
        <taxon>Viridiplantae</taxon>
        <taxon>Streptophyta</taxon>
        <taxon>Embryophyta</taxon>
        <taxon>Tracheophyta</taxon>
        <taxon>Spermatophyta</taxon>
        <taxon>Magnoliopsida</taxon>
        <taxon>eudicotyledons</taxon>
        <taxon>Gunneridae</taxon>
        <taxon>Pentapetalae</taxon>
        <taxon>asterids</taxon>
        <taxon>campanulids</taxon>
        <taxon>Asterales</taxon>
        <taxon>Asteraceae</taxon>
        <taxon>Cichorioideae</taxon>
        <taxon>Cichorieae</taxon>
        <taxon>Lactucinae</taxon>
        <taxon>Lactuca</taxon>
    </lineage>
</organism>
<dbReference type="GO" id="GO:0009505">
    <property type="term" value="C:plant-type cell wall"/>
    <property type="evidence" value="ECO:0000318"/>
    <property type="project" value="GO_Central"/>
</dbReference>
<evidence type="ECO:0000259" key="6">
    <source>
        <dbReference type="Pfam" id="PF00149"/>
    </source>
</evidence>
<dbReference type="Pfam" id="PF00149">
    <property type="entry name" value="Metallophos"/>
    <property type="match status" value="1"/>
</dbReference>
<protein>
    <recommendedName>
        <fullName evidence="3">acid phosphatase</fullName>
        <ecNumber evidence="3">3.1.3.2</ecNumber>
    </recommendedName>
</protein>
<evidence type="ECO:0000256" key="4">
    <source>
        <dbReference type="ARBA" id="ARBA00022729"/>
    </source>
</evidence>
<dbReference type="InterPro" id="IPR039331">
    <property type="entry name" value="PAPs-like"/>
</dbReference>
<evidence type="ECO:0000256" key="1">
    <source>
        <dbReference type="ARBA" id="ARBA00000032"/>
    </source>
</evidence>
<dbReference type="PANTHER" id="PTHR22953">
    <property type="entry name" value="ACID PHOSPHATASE RELATED"/>
    <property type="match status" value="1"/>
</dbReference>
<dbReference type="Pfam" id="PF14008">
    <property type="entry name" value="Metallophos_C"/>
    <property type="match status" value="1"/>
</dbReference>
<dbReference type="InterPro" id="IPR041792">
    <property type="entry name" value="MPP_PAP"/>
</dbReference>
<evidence type="ECO:0000256" key="3">
    <source>
        <dbReference type="ARBA" id="ARBA00012646"/>
    </source>
</evidence>
<keyword evidence="4" id="KW-0732">Signal</keyword>
<dbReference type="GO" id="GO:0003993">
    <property type="term" value="F:acid phosphatase activity"/>
    <property type="evidence" value="ECO:0000318"/>
    <property type="project" value="GO_Central"/>
</dbReference>
<dbReference type="CDD" id="cd00839">
    <property type="entry name" value="MPP_PAPs"/>
    <property type="match status" value="1"/>
</dbReference>
<name>A0A9R1WPM7_LACSA</name>
<dbReference type="GO" id="GO:0016036">
    <property type="term" value="P:cellular response to phosphate starvation"/>
    <property type="evidence" value="ECO:0000318"/>
    <property type="project" value="GO_Central"/>
</dbReference>
<keyword evidence="9" id="KW-1185">Reference proteome</keyword>
<dbReference type="InterPro" id="IPR025733">
    <property type="entry name" value="PAPs_C"/>
</dbReference>
<evidence type="ECO:0000313" key="8">
    <source>
        <dbReference type="EMBL" id="KAJ0227983.1"/>
    </source>
</evidence>
<dbReference type="AlphaFoldDB" id="A0A9R1WPM7"/>
<proteinExistence type="predicted"/>
<dbReference type="EC" id="3.1.3.2" evidence="3"/>
<dbReference type="Gene3D" id="3.60.21.10">
    <property type="match status" value="1"/>
</dbReference>
<feature type="domain" description="Purple acid phosphatase C-terminal" evidence="7">
    <location>
        <begin position="103"/>
        <end position="162"/>
    </location>
</feature>
<evidence type="ECO:0000256" key="2">
    <source>
        <dbReference type="ARBA" id="ARBA00001947"/>
    </source>
</evidence>
<comment type="catalytic activity">
    <reaction evidence="1">
        <text>a phosphate monoester + H2O = an alcohol + phosphate</text>
        <dbReference type="Rhea" id="RHEA:15017"/>
        <dbReference type="ChEBI" id="CHEBI:15377"/>
        <dbReference type="ChEBI" id="CHEBI:30879"/>
        <dbReference type="ChEBI" id="CHEBI:43474"/>
        <dbReference type="ChEBI" id="CHEBI:67140"/>
        <dbReference type="EC" id="3.1.3.2"/>
    </reaction>
</comment>
<evidence type="ECO:0000256" key="5">
    <source>
        <dbReference type="ARBA" id="ARBA00023180"/>
    </source>
</evidence>
<dbReference type="Proteomes" id="UP000235145">
    <property type="component" value="Unassembled WGS sequence"/>
</dbReference>
<comment type="caution">
    <text evidence="8">The sequence shown here is derived from an EMBL/GenBank/DDBJ whole genome shotgun (WGS) entry which is preliminary data.</text>
</comment>